<feature type="coiled-coil region" evidence="1">
    <location>
        <begin position="116"/>
        <end position="192"/>
    </location>
</feature>
<name>F0XC94_GROCL</name>
<proteinExistence type="predicted"/>
<dbReference type="HOGENOM" id="CLU_084528_0_1_1"/>
<dbReference type="STRING" id="655863.F0XC94"/>
<dbReference type="SUPFAM" id="SSF54495">
    <property type="entry name" value="UBC-like"/>
    <property type="match status" value="1"/>
</dbReference>
<dbReference type="Proteomes" id="UP000007796">
    <property type="component" value="Unassembled WGS sequence"/>
</dbReference>
<dbReference type="InParanoid" id="F0XC94"/>
<dbReference type="InterPro" id="IPR016135">
    <property type="entry name" value="UBQ-conjugating_enzyme/RWD"/>
</dbReference>
<dbReference type="SMART" id="SM00591">
    <property type="entry name" value="RWD"/>
    <property type="match status" value="1"/>
</dbReference>
<dbReference type="InterPro" id="IPR006575">
    <property type="entry name" value="RWD_dom"/>
</dbReference>
<feature type="region of interest" description="Disordered" evidence="2">
    <location>
        <begin position="221"/>
        <end position="251"/>
    </location>
</feature>
<dbReference type="GeneID" id="25980906"/>
<evidence type="ECO:0000256" key="1">
    <source>
        <dbReference type="SAM" id="Coils"/>
    </source>
</evidence>
<dbReference type="PANTHER" id="PTHR12292">
    <property type="entry name" value="RWD DOMAIN-CONTAINING PROTEIN"/>
    <property type="match status" value="1"/>
</dbReference>
<evidence type="ECO:0000313" key="5">
    <source>
        <dbReference type="Proteomes" id="UP000007796"/>
    </source>
</evidence>
<organism evidence="5">
    <name type="scientific">Grosmannia clavigera (strain kw1407 / UAMH 11150)</name>
    <name type="common">Blue stain fungus</name>
    <name type="synonym">Graphiocladiella clavigera</name>
    <dbReference type="NCBI Taxonomy" id="655863"/>
    <lineage>
        <taxon>Eukaryota</taxon>
        <taxon>Fungi</taxon>
        <taxon>Dikarya</taxon>
        <taxon>Ascomycota</taxon>
        <taxon>Pezizomycotina</taxon>
        <taxon>Sordariomycetes</taxon>
        <taxon>Sordariomycetidae</taxon>
        <taxon>Ophiostomatales</taxon>
        <taxon>Ophiostomataceae</taxon>
        <taxon>Leptographium</taxon>
    </lineage>
</organism>
<dbReference type="eggNOG" id="KOG4018">
    <property type="taxonomic scope" value="Eukaryota"/>
</dbReference>
<accession>F0XC94</accession>
<dbReference type="CDD" id="cd23823">
    <property type="entry name" value="RWD_GCN2"/>
    <property type="match status" value="1"/>
</dbReference>
<protein>
    <submittedName>
        <fullName evidence="4">Rwd domain containing protein</fullName>
    </submittedName>
</protein>
<dbReference type="PROSITE" id="PS50908">
    <property type="entry name" value="RWD"/>
    <property type="match status" value="1"/>
</dbReference>
<keyword evidence="5" id="KW-1185">Reference proteome</keyword>
<dbReference type="OrthoDB" id="277175at2759"/>
<dbReference type="FunFam" id="3.10.110.10:FF:000075">
    <property type="entry name" value="RWD domain-containing protein (Gir2)"/>
    <property type="match status" value="1"/>
</dbReference>
<evidence type="ECO:0000256" key="2">
    <source>
        <dbReference type="SAM" id="MobiDB-lite"/>
    </source>
</evidence>
<dbReference type="EMBL" id="GL629765">
    <property type="protein sequence ID" value="EFX03809.1"/>
    <property type="molecule type" value="Genomic_DNA"/>
</dbReference>
<dbReference type="FunCoup" id="F0XC94">
    <property type="interactions" value="704"/>
</dbReference>
<dbReference type="RefSeq" id="XP_014173291.1">
    <property type="nucleotide sequence ID" value="XM_014317816.1"/>
</dbReference>
<sequence length="251" mass="27955">MGREDQIEEREVLDSIFPDEITDISETEFRIAIKLDLPEVAKDGDDDEEAEAPVILLTVRYPEDYPNVEPELDLLAPAGAVQHPLLNVAEEKEQLLAGLADTVQESLGMAMVFTLVSTLKEAAEQLIIGRQEAEERKREEKALAAEREENQKFHGTMVTPESFIRWRDAFVKEMAEKRKREEEERLAELAKRRGGGAGSKDGTRLTGRQLWERGLVGKIDEDDIDVDAEGEDNNGGAAGATEGVQKLKIEA</sequence>
<evidence type="ECO:0000259" key="3">
    <source>
        <dbReference type="PROSITE" id="PS50908"/>
    </source>
</evidence>
<dbReference type="InterPro" id="IPR040213">
    <property type="entry name" value="GIR2-like"/>
</dbReference>
<feature type="compositionally biased region" description="Acidic residues" evidence="2">
    <location>
        <begin position="221"/>
        <end position="232"/>
    </location>
</feature>
<keyword evidence="1" id="KW-0175">Coiled coil</keyword>
<gene>
    <name evidence="4" type="ORF">CMQ_737</name>
</gene>
<feature type="domain" description="RWD" evidence="3">
    <location>
        <begin position="8"/>
        <end position="126"/>
    </location>
</feature>
<reference evidence="4 5" key="1">
    <citation type="journal article" date="2011" name="Proc. Natl. Acad. Sci. U.S.A.">
        <title>Genome and transcriptome analyses of the mountain pine beetle-fungal symbiont Grosmannia clavigera, a lodgepole pine pathogen.</title>
        <authorList>
            <person name="DiGuistini S."/>
            <person name="Wang Y."/>
            <person name="Liao N.Y."/>
            <person name="Taylor G."/>
            <person name="Tanguay P."/>
            <person name="Feau N."/>
            <person name="Henrissat B."/>
            <person name="Chan S.K."/>
            <person name="Hesse-Orce U."/>
            <person name="Alamouti S.M."/>
            <person name="Tsui C.K.M."/>
            <person name="Docking R.T."/>
            <person name="Levasseur A."/>
            <person name="Haridas S."/>
            <person name="Robertson G."/>
            <person name="Birol I."/>
            <person name="Holt R.A."/>
            <person name="Marra M.A."/>
            <person name="Hamelin R.C."/>
            <person name="Hirst M."/>
            <person name="Jones S.J.M."/>
            <person name="Bohlmann J."/>
            <person name="Breuil C."/>
        </authorList>
    </citation>
    <scope>NUCLEOTIDE SEQUENCE [LARGE SCALE GENOMIC DNA]</scope>
    <source>
        <strain evidence="5">kw1407 / UAMH 11150</strain>
    </source>
</reference>
<dbReference type="AlphaFoldDB" id="F0XC94"/>
<evidence type="ECO:0000313" key="4">
    <source>
        <dbReference type="EMBL" id="EFX03809.1"/>
    </source>
</evidence>
<dbReference type="Gene3D" id="3.10.110.10">
    <property type="entry name" value="Ubiquitin Conjugating Enzyme"/>
    <property type="match status" value="1"/>
</dbReference>
<dbReference type="Pfam" id="PF05773">
    <property type="entry name" value="RWD"/>
    <property type="match status" value="1"/>
</dbReference>